<protein>
    <submittedName>
        <fullName evidence="2">Uncharacterized protein</fullName>
    </submittedName>
</protein>
<keyword evidence="3" id="KW-1185">Reference proteome</keyword>
<evidence type="ECO:0000313" key="2">
    <source>
        <dbReference type="EMBL" id="KAL0163372.1"/>
    </source>
</evidence>
<name>A0ABD0NNV2_CIRMR</name>
<comment type="caution">
    <text evidence="2">The sequence shown here is derived from an EMBL/GenBank/DDBJ whole genome shotgun (WGS) entry which is preliminary data.</text>
</comment>
<gene>
    <name evidence="2" type="ORF">M9458_042768</name>
</gene>
<dbReference type="PROSITE" id="PS51257">
    <property type="entry name" value="PROKAR_LIPOPROTEIN"/>
    <property type="match status" value="1"/>
</dbReference>
<keyword evidence="1" id="KW-0732">Signal</keyword>
<dbReference type="Proteomes" id="UP001529510">
    <property type="component" value="Unassembled WGS sequence"/>
</dbReference>
<sequence length="63" mass="7202">MSWCTRPHLRMRALWSQLHATLGSCSCPERRTPSPSWRWTMKRPTRCSLYSTSTATANACLSS</sequence>
<feature type="signal peptide" evidence="1">
    <location>
        <begin position="1"/>
        <end position="23"/>
    </location>
</feature>
<accession>A0ABD0NNV2</accession>
<evidence type="ECO:0000256" key="1">
    <source>
        <dbReference type="SAM" id="SignalP"/>
    </source>
</evidence>
<proteinExistence type="predicted"/>
<reference evidence="2 3" key="1">
    <citation type="submission" date="2024-05" db="EMBL/GenBank/DDBJ databases">
        <title>Genome sequencing and assembly of Indian major carp, Cirrhinus mrigala (Hamilton, 1822).</title>
        <authorList>
            <person name="Mohindra V."/>
            <person name="Chowdhury L.M."/>
            <person name="Lal K."/>
            <person name="Jena J.K."/>
        </authorList>
    </citation>
    <scope>NUCLEOTIDE SEQUENCE [LARGE SCALE GENOMIC DNA]</scope>
    <source>
        <strain evidence="2">CM1030</strain>
        <tissue evidence="2">Blood</tissue>
    </source>
</reference>
<dbReference type="AlphaFoldDB" id="A0ABD0NNV2"/>
<evidence type="ECO:0000313" key="3">
    <source>
        <dbReference type="Proteomes" id="UP001529510"/>
    </source>
</evidence>
<dbReference type="EMBL" id="JAMKFB020000021">
    <property type="protein sequence ID" value="KAL0163372.1"/>
    <property type="molecule type" value="Genomic_DNA"/>
</dbReference>
<organism evidence="2 3">
    <name type="scientific">Cirrhinus mrigala</name>
    <name type="common">Mrigala</name>
    <dbReference type="NCBI Taxonomy" id="683832"/>
    <lineage>
        <taxon>Eukaryota</taxon>
        <taxon>Metazoa</taxon>
        <taxon>Chordata</taxon>
        <taxon>Craniata</taxon>
        <taxon>Vertebrata</taxon>
        <taxon>Euteleostomi</taxon>
        <taxon>Actinopterygii</taxon>
        <taxon>Neopterygii</taxon>
        <taxon>Teleostei</taxon>
        <taxon>Ostariophysi</taxon>
        <taxon>Cypriniformes</taxon>
        <taxon>Cyprinidae</taxon>
        <taxon>Labeoninae</taxon>
        <taxon>Labeonini</taxon>
        <taxon>Cirrhinus</taxon>
    </lineage>
</organism>
<feature type="chain" id="PRO_5044866234" evidence="1">
    <location>
        <begin position="24"/>
        <end position="63"/>
    </location>
</feature>
<feature type="non-terminal residue" evidence="2">
    <location>
        <position position="63"/>
    </location>
</feature>